<dbReference type="GO" id="GO:0009306">
    <property type="term" value="P:protein secretion"/>
    <property type="evidence" value="ECO:0007669"/>
    <property type="project" value="InterPro"/>
</dbReference>
<dbReference type="EMBL" id="AP023359">
    <property type="protein sequence ID" value="BCJ64521.1"/>
    <property type="molecule type" value="Genomic_DNA"/>
</dbReference>
<dbReference type="KEGG" id="pry:Prubr_15420"/>
<dbReference type="AlphaFoldDB" id="A0A810MTV6"/>
<sequence>MTDGSIRVRIAALRRAAGESTGTAYRLGQGLGATPGLVVTAPGWATTAALAHVEAAVHRSLTVLGGRTADTADALRRSADGYEAADDRAARRMAGIG</sequence>
<organism evidence="1 2">
    <name type="scientific">Polymorphospora rubra</name>
    <dbReference type="NCBI Taxonomy" id="338584"/>
    <lineage>
        <taxon>Bacteria</taxon>
        <taxon>Bacillati</taxon>
        <taxon>Actinomycetota</taxon>
        <taxon>Actinomycetes</taxon>
        <taxon>Micromonosporales</taxon>
        <taxon>Micromonosporaceae</taxon>
        <taxon>Polymorphospora</taxon>
    </lineage>
</organism>
<evidence type="ECO:0008006" key="3">
    <source>
        <dbReference type="Google" id="ProtNLM"/>
    </source>
</evidence>
<dbReference type="InterPro" id="IPR022536">
    <property type="entry name" value="EspC"/>
</dbReference>
<evidence type="ECO:0000313" key="2">
    <source>
        <dbReference type="Proteomes" id="UP000680866"/>
    </source>
</evidence>
<gene>
    <name evidence="1" type="ORF">Prubr_15420</name>
</gene>
<keyword evidence="2" id="KW-1185">Reference proteome</keyword>
<reference evidence="1" key="1">
    <citation type="submission" date="2020-08" db="EMBL/GenBank/DDBJ databases">
        <title>Whole genome shotgun sequence of Polymorphospora rubra NBRC 101157.</title>
        <authorList>
            <person name="Komaki H."/>
            <person name="Tamura T."/>
        </authorList>
    </citation>
    <scope>NUCLEOTIDE SEQUENCE</scope>
    <source>
        <strain evidence="1">NBRC 101157</strain>
    </source>
</reference>
<accession>A0A810MTV6</accession>
<evidence type="ECO:0000313" key="1">
    <source>
        <dbReference type="EMBL" id="BCJ64521.1"/>
    </source>
</evidence>
<protein>
    <recommendedName>
        <fullName evidence="3">Excreted virulence factor EspC, type VII ESX diderm</fullName>
    </recommendedName>
</protein>
<dbReference type="Pfam" id="PF10824">
    <property type="entry name" value="T7SS_ESX_EspC"/>
    <property type="match status" value="1"/>
</dbReference>
<dbReference type="RefSeq" id="WP_212822907.1">
    <property type="nucleotide sequence ID" value="NZ_AP023359.1"/>
</dbReference>
<proteinExistence type="predicted"/>
<name>A0A810MTV6_9ACTN</name>
<dbReference type="Proteomes" id="UP000680866">
    <property type="component" value="Chromosome"/>
</dbReference>